<organism evidence="2 3">
    <name type="scientific">Dulcicalothrix desertica PCC 7102</name>
    <dbReference type="NCBI Taxonomy" id="232991"/>
    <lineage>
        <taxon>Bacteria</taxon>
        <taxon>Bacillati</taxon>
        <taxon>Cyanobacteriota</taxon>
        <taxon>Cyanophyceae</taxon>
        <taxon>Nostocales</taxon>
        <taxon>Calotrichaceae</taxon>
        <taxon>Dulcicalothrix</taxon>
    </lineage>
</organism>
<dbReference type="EMBL" id="RSCL01000022">
    <property type="protein sequence ID" value="RUT00874.1"/>
    <property type="molecule type" value="Genomic_DNA"/>
</dbReference>
<keyword evidence="1" id="KW-0175">Coiled coil</keyword>
<gene>
    <name evidence="2" type="ORF">DSM106972_072830</name>
</gene>
<reference evidence="2" key="1">
    <citation type="submission" date="2018-12" db="EMBL/GenBank/DDBJ databases">
        <authorList>
            <person name="Will S."/>
            <person name="Neumann-Schaal M."/>
            <person name="Henke P."/>
        </authorList>
    </citation>
    <scope>NUCLEOTIDE SEQUENCE</scope>
    <source>
        <strain evidence="2">PCC 7102</strain>
    </source>
</reference>
<feature type="coiled-coil region" evidence="1">
    <location>
        <begin position="13"/>
        <end position="40"/>
    </location>
</feature>
<dbReference type="AlphaFoldDB" id="A0A3S1C632"/>
<comment type="caution">
    <text evidence="2">The sequence shown here is derived from an EMBL/GenBank/DDBJ whole genome shotgun (WGS) entry which is preliminary data.</text>
</comment>
<dbReference type="Proteomes" id="UP000271624">
    <property type="component" value="Unassembled WGS sequence"/>
</dbReference>
<evidence type="ECO:0000313" key="2">
    <source>
        <dbReference type="EMBL" id="RUT00874.1"/>
    </source>
</evidence>
<keyword evidence="3" id="KW-1185">Reference proteome</keyword>
<name>A0A3S1C632_9CYAN</name>
<evidence type="ECO:0000313" key="3">
    <source>
        <dbReference type="Proteomes" id="UP000271624"/>
    </source>
</evidence>
<evidence type="ECO:0000256" key="1">
    <source>
        <dbReference type="SAM" id="Coils"/>
    </source>
</evidence>
<accession>A0A3S1C632</accession>
<reference evidence="2" key="2">
    <citation type="journal article" date="2019" name="Genome Biol. Evol.">
        <title>Day and night: Metabolic profiles and evolutionary relationships of six axenic non-marine cyanobacteria.</title>
        <authorList>
            <person name="Will S.E."/>
            <person name="Henke P."/>
            <person name="Boedeker C."/>
            <person name="Huang S."/>
            <person name="Brinkmann H."/>
            <person name="Rohde M."/>
            <person name="Jarek M."/>
            <person name="Friedl T."/>
            <person name="Seufert S."/>
            <person name="Schumacher M."/>
            <person name="Overmann J."/>
            <person name="Neumann-Schaal M."/>
            <person name="Petersen J."/>
        </authorList>
    </citation>
    <scope>NUCLEOTIDE SEQUENCE [LARGE SCALE GENOMIC DNA]</scope>
    <source>
        <strain evidence="2">PCC 7102</strain>
    </source>
</reference>
<sequence>MNNQPYVPPPEVRERLSANLKKTEEEMKEMGKSLDKLLAHLDAQIASQPKRTKQTLPQN</sequence>
<proteinExistence type="predicted"/>
<dbReference type="RefSeq" id="WP_127085389.1">
    <property type="nucleotide sequence ID" value="NZ_RSCL01000022.1"/>
</dbReference>
<protein>
    <submittedName>
        <fullName evidence="2">Uncharacterized protein</fullName>
    </submittedName>
</protein>